<dbReference type="Proteomes" id="UP000321570">
    <property type="component" value="Unassembled WGS sequence"/>
</dbReference>
<gene>
    <name evidence="1" type="ORF">WMSIL1_LOCUS12311</name>
</gene>
<feature type="non-terminal residue" evidence="1">
    <location>
        <position position="76"/>
    </location>
</feature>
<name>A0A564Z414_HYMDI</name>
<proteinExistence type="predicted"/>
<keyword evidence="2" id="KW-1185">Reference proteome</keyword>
<sequence length="76" mass="8891">MSEGRMSSSKPENVNDLRAWVTMLVIAYLRFYSTPRGNEYELLTYKAMDWLRNEMSCNDVEAMIENAKSTYKMLVP</sequence>
<protein>
    <submittedName>
        <fullName evidence="1">Uncharacterized protein</fullName>
    </submittedName>
</protein>
<reference evidence="1 2" key="1">
    <citation type="submission" date="2019-07" db="EMBL/GenBank/DDBJ databases">
        <authorList>
            <person name="Jastrzebski P J."/>
            <person name="Paukszto L."/>
            <person name="Jastrzebski P J."/>
        </authorList>
    </citation>
    <scope>NUCLEOTIDE SEQUENCE [LARGE SCALE GENOMIC DNA]</scope>
    <source>
        <strain evidence="1 2">WMS-il1</strain>
    </source>
</reference>
<evidence type="ECO:0000313" key="2">
    <source>
        <dbReference type="Proteomes" id="UP000321570"/>
    </source>
</evidence>
<dbReference type="AlphaFoldDB" id="A0A564Z414"/>
<evidence type="ECO:0000313" key="1">
    <source>
        <dbReference type="EMBL" id="VUZ54182.1"/>
    </source>
</evidence>
<organism evidence="1 2">
    <name type="scientific">Hymenolepis diminuta</name>
    <name type="common">Rat tapeworm</name>
    <dbReference type="NCBI Taxonomy" id="6216"/>
    <lineage>
        <taxon>Eukaryota</taxon>
        <taxon>Metazoa</taxon>
        <taxon>Spiralia</taxon>
        <taxon>Lophotrochozoa</taxon>
        <taxon>Platyhelminthes</taxon>
        <taxon>Cestoda</taxon>
        <taxon>Eucestoda</taxon>
        <taxon>Cyclophyllidea</taxon>
        <taxon>Hymenolepididae</taxon>
        <taxon>Hymenolepis</taxon>
    </lineage>
</organism>
<dbReference type="EMBL" id="CABIJS010000611">
    <property type="protein sequence ID" value="VUZ54182.1"/>
    <property type="molecule type" value="Genomic_DNA"/>
</dbReference>
<accession>A0A564Z414</accession>